<feature type="chain" id="PRO_5046398306" description="UrcA family protein" evidence="2">
    <location>
        <begin position="21"/>
        <end position="107"/>
    </location>
</feature>
<evidence type="ECO:0008006" key="5">
    <source>
        <dbReference type="Google" id="ProtNLM"/>
    </source>
</evidence>
<proteinExistence type="predicted"/>
<dbReference type="Proteomes" id="UP001595593">
    <property type="component" value="Unassembled WGS sequence"/>
</dbReference>
<keyword evidence="2" id="KW-0732">Signal</keyword>
<feature type="signal peptide" evidence="2">
    <location>
        <begin position="1"/>
        <end position="20"/>
    </location>
</feature>
<feature type="region of interest" description="Disordered" evidence="1">
    <location>
        <begin position="79"/>
        <end position="107"/>
    </location>
</feature>
<keyword evidence="4" id="KW-1185">Reference proteome</keyword>
<evidence type="ECO:0000256" key="2">
    <source>
        <dbReference type="SAM" id="SignalP"/>
    </source>
</evidence>
<evidence type="ECO:0000256" key="1">
    <source>
        <dbReference type="SAM" id="MobiDB-lite"/>
    </source>
</evidence>
<sequence length="107" mass="11407">MGLSSYSLLLLLLVAPMAEAAELRVLSPTRADCADLAARLAREPRSRQDTLRDLAREGERLCQAGHVRAGLARLRRALRAAQQPSGNRAPSAADLPPALVDGTLAAR</sequence>
<reference evidence="4" key="1">
    <citation type="journal article" date="2019" name="Int. J. Syst. Evol. Microbiol.">
        <title>The Global Catalogue of Microorganisms (GCM) 10K type strain sequencing project: providing services to taxonomists for standard genome sequencing and annotation.</title>
        <authorList>
            <consortium name="The Broad Institute Genomics Platform"/>
            <consortium name="The Broad Institute Genome Sequencing Center for Infectious Disease"/>
            <person name="Wu L."/>
            <person name="Ma J."/>
        </authorList>
    </citation>
    <scope>NUCLEOTIDE SEQUENCE [LARGE SCALE GENOMIC DNA]</scope>
    <source>
        <strain evidence="4">KCTC 52094</strain>
    </source>
</reference>
<organism evidence="3 4">
    <name type="scientific">Teichococcus globiformis</name>
    <dbReference type="NCBI Taxonomy" id="2307229"/>
    <lineage>
        <taxon>Bacteria</taxon>
        <taxon>Pseudomonadati</taxon>
        <taxon>Pseudomonadota</taxon>
        <taxon>Alphaproteobacteria</taxon>
        <taxon>Acetobacterales</taxon>
        <taxon>Roseomonadaceae</taxon>
        <taxon>Roseomonas</taxon>
    </lineage>
</organism>
<name>A0ABV7G539_9PROT</name>
<accession>A0ABV7G539</accession>
<protein>
    <recommendedName>
        <fullName evidence="5">UrcA family protein</fullName>
    </recommendedName>
</protein>
<dbReference type="EMBL" id="JBHRTN010000018">
    <property type="protein sequence ID" value="MFC3126606.1"/>
    <property type="molecule type" value="Genomic_DNA"/>
</dbReference>
<dbReference type="RefSeq" id="WP_379598039.1">
    <property type="nucleotide sequence ID" value="NZ_JBHRTN010000018.1"/>
</dbReference>
<gene>
    <name evidence="3" type="ORF">ACFOD4_16195</name>
</gene>
<evidence type="ECO:0000313" key="3">
    <source>
        <dbReference type="EMBL" id="MFC3126606.1"/>
    </source>
</evidence>
<evidence type="ECO:0000313" key="4">
    <source>
        <dbReference type="Proteomes" id="UP001595593"/>
    </source>
</evidence>
<comment type="caution">
    <text evidence="3">The sequence shown here is derived from an EMBL/GenBank/DDBJ whole genome shotgun (WGS) entry which is preliminary data.</text>
</comment>